<dbReference type="Gene3D" id="3.60.10.10">
    <property type="entry name" value="Endonuclease/exonuclease/phosphatase"/>
    <property type="match status" value="1"/>
</dbReference>
<feature type="region of interest" description="Disordered" evidence="1">
    <location>
        <begin position="1"/>
        <end position="30"/>
    </location>
</feature>
<gene>
    <name evidence="3" type="ORF">GSOID_T00006810001</name>
</gene>
<dbReference type="PANTHER" id="PTHR19446">
    <property type="entry name" value="REVERSE TRANSCRIPTASES"/>
    <property type="match status" value="1"/>
</dbReference>
<feature type="compositionally biased region" description="Polar residues" evidence="1">
    <location>
        <begin position="162"/>
        <end position="179"/>
    </location>
</feature>
<dbReference type="OrthoDB" id="414730at2759"/>
<feature type="compositionally biased region" description="Polar residues" evidence="1">
    <location>
        <begin position="595"/>
        <end position="604"/>
    </location>
</feature>
<evidence type="ECO:0000259" key="2">
    <source>
        <dbReference type="PROSITE" id="PS50878"/>
    </source>
</evidence>
<dbReference type="InterPro" id="IPR000477">
    <property type="entry name" value="RT_dom"/>
</dbReference>
<dbReference type="Proteomes" id="UP000001307">
    <property type="component" value="Unassembled WGS sequence"/>
</dbReference>
<dbReference type="InParanoid" id="E4XW06"/>
<feature type="compositionally biased region" description="Basic and acidic residues" evidence="1">
    <location>
        <begin position="662"/>
        <end position="689"/>
    </location>
</feature>
<dbReference type="CDD" id="cd01650">
    <property type="entry name" value="RT_nLTR_like"/>
    <property type="match status" value="1"/>
</dbReference>
<feature type="compositionally biased region" description="Low complexity" evidence="1">
    <location>
        <begin position="73"/>
        <end position="86"/>
    </location>
</feature>
<dbReference type="SUPFAM" id="SSF56219">
    <property type="entry name" value="DNase I-like"/>
    <property type="match status" value="1"/>
</dbReference>
<evidence type="ECO:0000313" key="3">
    <source>
        <dbReference type="EMBL" id="CBY13861.1"/>
    </source>
</evidence>
<evidence type="ECO:0000313" key="4">
    <source>
        <dbReference type="Proteomes" id="UP000001307"/>
    </source>
</evidence>
<feature type="region of interest" description="Disordered" evidence="1">
    <location>
        <begin position="662"/>
        <end position="690"/>
    </location>
</feature>
<organism evidence="3">
    <name type="scientific">Oikopleura dioica</name>
    <name type="common">Tunicate</name>
    <dbReference type="NCBI Taxonomy" id="34765"/>
    <lineage>
        <taxon>Eukaryota</taxon>
        <taxon>Metazoa</taxon>
        <taxon>Chordata</taxon>
        <taxon>Tunicata</taxon>
        <taxon>Appendicularia</taxon>
        <taxon>Copelata</taxon>
        <taxon>Oikopleuridae</taxon>
        <taxon>Oikopleura</taxon>
    </lineage>
</organism>
<name>E4XW06_OIKDI</name>
<dbReference type="InterPro" id="IPR036691">
    <property type="entry name" value="Endo/exonu/phosph_ase_sf"/>
</dbReference>
<dbReference type="PROSITE" id="PS50878">
    <property type="entry name" value="RT_POL"/>
    <property type="match status" value="1"/>
</dbReference>
<dbReference type="SUPFAM" id="SSF56672">
    <property type="entry name" value="DNA/RNA polymerases"/>
    <property type="match status" value="1"/>
</dbReference>
<accession>E4XW06</accession>
<keyword evidence="4" id="KW-1185">Reference proteome</keyword>
<protein>
    <recommendedName>
        <fullName evidence="2">Reverse transcriptase domain-containing protein</fullName>
    </recommendedName>
</protein>
<reference evidence="3" key="1">
    <citation type="journal article" date="2010" name="Science">
        <title>Plasticity of animal genome architecture unmasked by rapid evolution of a pelagic tunicate.</title>
        <authorList>
            <person name="Denoeud F."/>
            <person name="Henriet S."/>
            <person name="Mungpakdee S."/>
            <person name="Aury J.M."/>
            <person name="Da Silva C."/>
            <person name="Brinkmann H."/>
            <person name="Mikhaleva J."/>
            <person name="Olsen L.C."/>
            <person name="Jubin C."/>
            <person name="Canestro C."/>
            <person name="Bouquet J.M."/>
            <person name="Danks G."/>
            <person name="Poulain J."/>
            <person name="Campsteijn C."/>
            <person name="Adamski M."/>
            <person name="Cross I."/>
            <person name="Yadetie F."/>
            <person name="Muffato M."/>
            <person name="Louis A."/>
            <person name="Butcher S."/>
            <person name="Tsagkogeorga G."/>
            <person name="Konrad A."/>
            <person name="Singh S."/>
            <person name="Jensen M.F."/>
            <person name="Cong E.H."/>
            <person name="Eikeseth-Otteraa H."/>
            <person name="Noel B."/>
            <person name="Anthouard V."/>
            <person name="Porcel B.M."/>
            <person name="Kachouri-Lafond R."/>
            <person name="Nishino A."/>
            <person name="Ugolini M."/>
            <person name="Chourrout P."/>
            <person name="Nishida H."/>
            <person name="Aasland R."/>
            <person name="Huzurbazar S."/>
            <person name="Westhof E."/>
            <person name="Delsuc F."/>
            <person name="Lehrach H."/>
            <person name="Reinhardt R."/>
            <person name="Weissenbach J."/>
            <person name="Roy S.W."/>
            <person name="Artiguenave F."/>
            <person name="Postlethwait J.H."/>
            <person name="Manak J.R."/>
            <person name="Thompson E.M."/>
            <person name="Jaillon O."/>
            <person name="Du Pasquier L."/>
            <person name="Boudinot P."/>
            <person name="Liberles D.A."/>
            <person name="Volff J.N."/>
            <person name="Philippe H."/>
            <person name="Lenhard B."/>
            <person name="Roest Crollius H."/>
            <person name="Wincker P."/>
            <person name="Chourrout D."/>
        </authorList>
    </citation>
    <scope>NUCLEOTIDE SEQUENCE [LARGE SCALE GENOMIC DNA]</scope>
</reference>
<feature type="compositionally biased region" description="Low complexity" evidence="1">
    <location>
        <begin position="139"/>
        <end position="153"/>
    </location>
</feature>
<dbReference type="InterPro" id="IPR043502">
    <property type="entry name" value="DNA/RNA_pol_sf"/>
</dbReference>
<sequence length="1866" mass="211365">MARRKGGRERLTPVPELHQEQGKGGLNRYTEKGNTIEWVSSPSNLHLNPPIEFQRSASESFQSGEDLVEPSFNLTSDSSVLNSSDSNPEKIVNSRRMKKRRLAEMVESDQESSEQLSTRDGQLSPVATAPSKRTRRLRSYSSAERSDSSTTQSSRRRASFSYDDNSSRPSNSDVFTDTDTDSLTVGSIPSEDLMNAAVQLIDTAKKLHGRNSTSEGIELIKGAIFHNDVNQKILELEEPGTPGARLNLEEIQRFLQTNVVAQTAGMRADRFTLIGRGICIAADKVKDLLSLLGPGSTREELINNPPGGPNVVLPETMRQLRIAISLGTLRRNKIRNHFKSRTVSISREFRQNWYSMCVNKTQEMVDGLGIILENRPSDDELISQGLVDPSQYEKLAELRDTLLAFLNVKGNKKALLEIFGSGRTIIFCFLPAPGHDSIYHYIRSYILRDSAPIPMERMVINANQICRLIMEDAGLTFITTNTHRAVIGTNYRENNSLCFNVEQRMILSVSPSPTKIDSRCKYSLNLYRFSLRALIVKKYKISPDSIDFNNIDNLKLSHNELYMELVNLYAKITMNPIELNQIIDNDQALGDQPTIIRSKQNPSRSTRRNNGRDEMLKNLIRNGTVPTQPLPTNIPCPDLFVSNAVDQQLSTQILARWRSRRVDVETRNPQRQDYQRRSEGSPETTDRPKQTVRNLNAQINSYTSLSPDNINKISALENPSNSEVNELKALCKELNELNKKQAVDIRCINTNPGLCDLKGEKFRDIVNEHKKVDLVFTNELRMDREFFDQSECWPEGFHCVTHDKLRSSNLAYSAIMLRNSTMADYVREKCSFGTITGLLLENHNNQKLCVFSIYRPIPKPDCKSCFYKQEGNVDPLIFVEWIKQARDFARKHNAGVIIAGDYNTAFDRDNDDEGMTAALLDALKGLVDLCIDPTFFRKNCQPSTIDHVHVSDPRKTNLKNLRLHKTLMFDGHCGQSFRFNFGVARCSYKVVSSRILGSPDRIKEKALAYFNRMLKDLKRASSPEAKIRKSFSWTKKIMTICSKHVVKIELDKNEFEIVKGRDTIHYEEMKKVVTKWKQDQAAERGHEVFTLLSKLGVMIKKLKLRDKRAARIKLSDKAEGDKNIIWDVFNHECRPNALWNVDKEYTPEQLADKVQELQESTASNVILDEPMITTAPTHKLEFFPYSVNGENHYPSILQKFNNLKSHTKGYSGVNKRFLDLLPVAFMEPLIIDPVRTCLDSGLYPDVLRNSRVVILPKKAKGIRPLAISEAINSVLEKVIIGSLNNFIEGTKSLPDQQSGFRSSMSCGTAMFEILKAYEEDMQKGKVLAVVLLDAKNAFGSLSHQNLMVLLKRYFQGRALKLLENSLARSFVVNANGFYSSLRKGTPHGVPQGGSLSPSLFCLFISQIANLPCLDAEKRILLFADDTALVVGARNYTDLMEKTNTALELLEDALTSLGLMLVPSKTNILTFGKSKYLNHGMKCEFRMKDTVVNPVSKAKYLGSWIEARKGQLTFDFNTKILQGKMKGINNKASCIVHSLSLDTNATIMRACAMGALQHNLAVLPPLSNANVAKMQRTYDIGLEIGNNRRVRKAIGSHGSLSRTKRFGLSQGSYARITNKLTKASQPSINCTTIRTIMCNIQSVFRTGKSESQCEFLCRNISLNIAGTDSNISRGIPHLRSMHTKMERRKRLIDINSEINCETIDESHLNSLYSEIVMLELIENEFLDFKIDPALSFPTQGAKNRLWPLFACDWIAELPIKVRKQILQAKGKNKIKEFYKKMHVHLEQSVYCIQCRPSIENVTIKILDRHELAMLLLICDKKFYETLRELKYHPRPNLSSEFLDRWLISNNLDLANMCKFLLKTISNQ</sequence>
<feature type="domain" description="Reverse transcriptase" evidence="2">
    <location>
        <begin position="1236"/>
        <end position="1504"/>
    </location>
</feature>
<evidence type="ECO:0000256" key="1">
    <source>
        <dbReference type="SAM" id="MobiDB-lite"/>
    </source>
</evidence>
<feature type="region of interest" description="Disordered" evidence="1">
    <location>
        <begin position="56"/>
        <end position="179"/>
    </location>
</feature>
<feature type="region of interest" description="Disordered" evidence="1">
    <location>
        <begin position="593"/>
        <end position="613"/>
    </location>
</feature>
<proteinExistence type="predicted"/>
<dbReference type="EMBL" id="FN653228">
    <property type="protein sequence ID" value="CBY13861.1"/>
    <property type="molecule type" value="Genomic_DNA"/>
</dbReference>
<dbReference type="Pfam" id="PF00078">
    <property type="entry name" value="RVT_1"/>
    <property type="match status" value="1"/>
</dbReference>